<gene>
    <name evidence="2" type="ORF">K491DRAFT_423273</name>
</gene>
<evidence type="ECO:0000256" key="1">
    <source>
        <dbReference type="SAM" id="MobiDB-lite"/>
    </source>
</evidence>
<reference evidence="2" key="1">
    <citation type="journal article" date="2020" name="Stud. Mycol.">
        <title>101 Dothideomycetes genomes: a test case for predicting lifestyles and emergence of pathogens.</title>
        <authorList>
            <person name="Haridas S."/>
            <person name="Albert R."/>
            <person name="Binder M."/>
            <person name="Bloem J."/>
            <person name="Labutti K."/>
            <person name="Salamov A."/>
            <person name="Andreopoulos B."/>
            <person name="Baker S."/>
            <person name="Barry K."/>
            <person name="Bills G."/>
            <person name="Bluhm B."/>
            <person name="Cannon C."/>
            <person name="Castanera R."/>
            <person name="Culley D."/>
            <person name="Daum C."/>
            <person name="Ezra D."/>
            <person name="Gonzalez J."/>
            <person name="Henrissat B."/>
            <person name="Kuo A."/>
            <person name="Liang C."/>
            <person name="Lipzen A."/>
            <person name="Lutzoni F."/>
            <person name="Magnuson J."/>
            <person name="Mondo S."/>
            <person name="Nolan M."/>
            <person name="Ohm R."/>
            <person name="Pangilinan J."/>
            <person name="Park H.-J."/>
            <person name="Ramirez L."/>
            <person name="Alfaro M."/>
            <person name="Sun H."/>
            <person name="Tritt A."/>
            <person name="Yoshinaga Y."/>
            <person name="Zwiers L.-H."/>
            <person name="Turgeon B."/>
            <person name="Goodwin S."/>
            <person name="Spatafora J."/>
            <person name="Crous P."/>
            <person name="Grigoriev I."/>
        </authorList>
    </citation>
    <scope>NUCLEOTIDE SEQUENCE</scope>
    <source>
        <strain evidence="2">CBS 122681</strain>
    </source>
</reference>
<feature type="region of interest" description="Disordered" evidence="1">
    <location>
        <begin position="373"/>
        <end position="434"/>
    </location>
</feature>
<organism evidence="2 3">
    <name type="scientific">Lophiostoma macrostomum CBS 122681</name>
    <dbReference type="NCBI Taxonomy" id="1314788"/>
    <lineage>
        <taxon>Eukaryota</taxon>
        <taxon>Fungi</taxon>
        <taxon>Dikarya</taxon>
        <taxon>Ascomycota</taxon>
        <taxon>Pezizomycotina</taxon>
        <taxon>Dothideomycetes</taxon>
        <taxon>Pleosporomycetidae</taxon>
        <taxon>Pleosporales</taxon>
        <taxon>Lophiostomataceae</taxon>
        <taxon>Lophiostoma</taxon>
    </lineage>
</organism>
<accession>A0A6A6T9I5</accession>
<dbReference type="AlphaFoldDB" id="A0A6A6T9I5"/>
<feature type="region of interest" description="Disordered" evidence="1">
    <location>
        <begin position="288"/>
        <end position="311"/>
    </location>
</feature>
<dbReference type="EMBL" id="MU004347">
    <property type="protein sequence ID" value="KAF2655593.1"/>
    <property type="molecule type" value="Genomic_DNA"/>
</dbReference>
<protein>
    <submittedName>
        <fullName evidence="2">Uncharacterized protein</fullName>
    </submittedName>
</protein>
<sequence>MVHSLFVFSITSTEPPLWQINTPPRSFYATFRDTTTTKIFQETLKTMPDRTYRGLRTQSPSVSNRRHDSHHSFTLCSPQSPYGILSPYAQRLTSSANAGHISDASKKVLKSSLPQISSAIQSQKTTRSRPFRIPVTDEDVQAAIHDPFDCNITFPSNSDDFHIVRRFLFHVLTDARWTISQQCPGAVRATVVGWVGSGYWFRYLYSNADLDEICPEHCEYPAGGNIRQEPIPQRFRQLVTSCVDQAIEGYLGPAKRSDGTHECQASSSKLRDDARCLDENSWIKHTPVPSQDLVSTNTGQKKSRFSFLDDRKSRRVAQEAHTWTKPNASLRPTQIALSAAPNLQSGTVESSLRSRSRASLLWRRLRKSVRRYLRLSRRTQKPPSQDHGDGNGSKSRSKPMSDDGFGSIHGKRVHVPPKDEADEQSNTAIEDDAS</sequence>
<keyword evidence="3" id="KW-1185">Reference proteome</keyword>
<dbReference type="OrthoDB" id="3801550at2759"/>
<proteinExistence type="predicted"/>
<evidence type="ECO:0000313" key="3">
    <source>
        <dbReference type="Proteomes" id="UP000799324"/>
    </source>
</evidence>
<evidence type="ECO:0000313" key="2">
    <source>
        <dbReference type="EMBL" id="KAF2655593.1"/>
    </source>
</evidence>
<name>A0A6A6T9I5_9PLEO</name>
<dbReference type="Proteomes" id="UP000799324">
    <property type="component" value="Unassembled WGS sequence"/>
</dbReference>
<feature type="compositionally biased region" description="Polar residues" evidence="1">
    <location>
        <begin position="288"/>
        <end position="300"/>
    </location>
</feature>